<dbReference type="Pfam" id="PF02661">
    <property type="entry name" value="Fic"/>
    <property type="match status" value="1"/>
</dbReference>
<protein>
    <recommendedName>
        <fullName evidence="1">Fido domain-containing protein</fullName>
    </recommendedName>
</protein>
<dbReference type="Proteomes" id="UP000509478">
    <property type="component" value="Chromosome"/>
</dbReference>
<dbReference type="Gene3D" id="1.10.3290.10">
    <property type="entry name" value="Fido-like domain"/>
    <property type="match status" value="1"/>
</dbReference>
<evidence type="ECO:0000313" key="3">
    <source>
        <dbReference type="Proteomes" id="UP000509478"/>
    </source>
</evidence>
<dbReference type="AlphaFoldDB" id="A0A7D5M8T7"/>
<sequence length="291" mass="34155">MVSVITREKNGKKYLYLKHTTGNRQKEKYLGLSIPQNIENIKKEFMLEFYDEEWDKQVNTISVNYKKETRKKPASIKQKDFESFGISFTYNTQRMEGSSLTESDTKDLLIYGVTPARKSQIDSIETAKHYDLFMRLVTSKVTKITKKTILQWHKEIFGQTKIGEAGGIRSYRVGVTTNSKIEFATVTKIPKRLQECFSWLNKYDGKNFVELAALAHYKFVSIHPFGDGNGRISRLIMNYILFSHGCPLMLIKNNDRRAYFKSLEKSQLNHDEIHFLKWFMKYYIKANKQYL</sequence>
<proteinExistence type="predicted"/>
<evidence type="ECO:0000313" key="2">
    <source>
        <dbReference type="EMBL" id="QLH06089.1"/>
    </source>
</evidence>
<dbReference type="InterPro" id="IPR036597">
    <property type="entry name" value="Fido-like_dom_sf"/>
</dbReference>
<reference evidence="2 3" key="1">
    <citation type="submission" date="2018-02" db="EMBL/GenBank/DDBJ databases">
        <title>Complete genome of Nitrosopumilus ureaphilus PS0.</title>
        <authorList>
            <person name="Qin W."/>
            <person name="Zheng Y."/>
            <person name="Stahl D.A."/>
        </authorList>
    </citation>
    <scope>NUCLEOTIDE SEQUENCE [LARGE SCALE GENOMIC DNA]</scope>
    <source>
        <strain evidence="2 3">PS0</strain>
    </source>
</reference>
<dbReference type="InterPro" id="IPR040198">
    <property type="entry name" value="Fido_containing"/>
</dbReference>
<name>A0A7D5M8T7_9ARCH</name>
<dbReference type="EMBL" id="CP026995">
    <property type="protein sequence ID" value="QLH06089.1"/>
    <property type="molecule type" value="Genomic_DNA"/>
</dbReference>
<dbReference type="PROSITE" id="PS51459">
    <property type="entry name" value="FIDO"/>
    <property type="match status" value="1"/>
</dbReference>
<keyword evidence="3" id="KW-1185">Reference proteome</keyword>
<feature type="domain" description="Fido" evidence="1">
    <location>
        <begin position="144"/>
        <end position="281"/>
    </location>
</feature>
<dbReference type="InterPro" id="IPR003812">
    <property type="entry name" value="Fido"/>
</dbReference>
<dbReference type="RefSeq" id="WP_179372149.1">
    <property type="nucleotide sequence ID" value="NZ_CP026995.1"/>
</dbReference>
<dbReference type="PANTHER" id="PTHR13504:SF38">
    <property type="entry name" value="FIDO DOMAIN-CONTAINING PROTEIN"/>
    <property type="match status" value="1"/>
</dbReference>
<dbReference type="KEGG" id="nue:C5F50_02595"/>
<dbReference type="SUPFAM" id="SSF140931">
    <property type="entry name" value="Fic-like"/>
    <property type="match status" value="1"/>
</dbReference>
<dbReference type="PANTHER" id="PTHR13504">
    <property type="entry name" value="FIDO DOMAIN-CONTAINING PROTEIN DDB_G0283145"/>
    <property type="match status" value="1"/>
</dbReference>
<dbReference type="OrthoDB" id="350952at2157"/>
<gene>
    <name evidence="2" type="ORF">C5F50_02595</name>
</gene>
<dbReference type="GeneID" id="56066914"/>
<accession>A0A7D5M8T7</accession>
<organism evidence="2 3">
    <name type="scientific">Nitrosopumilus ureiphilus</name>
    <dbReference type="NCBI Taxonomy" id="1470067"/>
    <lineage>
        <taxon>Archaea</taxon>
        <taxon>Nitrososphaerota</taxon>
        <taxon>Nitrososphaeria</taxon>
        <taxon>Nitrosopumilales</taxon>
        <taxon>Nitrosopumilaceae</taxon>
        <taxon>Nitrosopumilus</taxon>
    </lineage>
</organism>
<evidence type="ECO:0000259" key="1">
    <source>
        <dbReference type="PROSITE" id="PS51459"/>
    </source>
</evidence>